<gene>
    <name evidence="1" type="ORF">GCM10009601_16180</name>
</gene>
<accession>A0ABP4JIM0</accession>
<evidence type="ECO:0000313" key="1">
    <source>
        <dbReference type="EMBL" id="GAA1419386.1"/>
    </source>
</evidence>
<sequence length="198" mass="19446">MQQVGVGLEGVDAERVEEACGAQRVAEAAQAVELGERADQFRLVVGVLVVAVRGVHGNAAALLVLEAFPGLLQVGVDLEGEGCAGGEELEQERQAGAEPGDTGGAEFLLGGGVDDLGEGAAGGAGGGAGVGAHPHLGLRFAGGFGAEEPRDGGGGTPGVGADGVLEAVHGALGFLLRCSCLSPRQGTGGQGRFRVSRA</sequence>
<protein>
    <submittedName>
        <fullName evidence="1">Uncharacterized protein</fullName>
    </submittedName>
</protein>
<dbReference type="EMBL" id="BAAAIZ010000018">
    <property type="protein sequence ID" value="GAA1419386.1"/>
    <property type="molecule type" value="Genomic_DNA"/>
</dbReference>
<proteinExistence type="predicted"/>
<evidence type="ECO:0000313" key="2">
    <source>
        <dbReference type="Proteomes" id="UP001500973"/>
    </source>
</evidence>
<reference evidence="2" key="1">
    <citation type="journal article" date="2019" name="Int. J. Syst. Evol. Microbiol.">
        <title>The Global Catalogue of Microorganisms (GCM) 10K type strain sequencing project: providing services to taxonomists for standard genome sequencing and annotation.</title>
        <authorList>
            <consortium name="The Broad Institute Genomics Platform"/>
            <consortium name="The Broad Institute Genome Sequencing Center for Infectious Disease"/>
            <person name="Wu L."/>
            <person name="Ma J."/>
        </authorList>
    </citation>
    <scope>NUCLEOTIDE SEQUENCE [LARGE SCALE GENOMIC DNA]</scope>
    <source>
        <strain evidence="2">JCM 11756</strain>
    </source>
</reference>
<keyword evidence="2" id="KW-1185">Reference proteome</keyword>
<comment type="caution">
    <text evidence="1">The sequence shown here is derived from an EMBL/GenBank/DDBJ whole genome shotgun (WGS) entry which is preliminary data.</text>
</comment>
<dbReference type="Proteomes" id="UP001500973">
    <property type="component" value="Unassembled WGS sequence"/>
</dbReference>
<name>A0ABP4JIM0_9ACTN</name>
<organism evidence="1 2">
    <name type="scientific">Streptomyces thermospinosisporus</name>
    <dbReference type="NCBI Taxonomy" id="161482"/>
    <lineage>
        <taxon>Bacteria</taxon>
        <taxon>Bacillati</taxon>
        <taxon>Actinomycetota</taxon>
        <taxon>Actinomycetes</taxon>
        <taxon>Kitasatosporales</taxon>
        <taxon>Streptomycetaceae</taxon>
        <taxon>Streptomyces</taxon>
    </lineage>
</organism>